<evidence type="ECO:0000256" key="1">
    <source>
        <dbReference type="RuleBase" id="RU003860"/>
    </source>
</evidence>
<dbReference type="InterPro" id="IPR036065">
    <property type="entry name" value="BolA-like_sf"/>
</dbReference>
<dbReference type="GO" id="GO:0005759">
    <property type="term" value="C:mitochondrial matrix"/>
    <property type="evidence" value="ECO:0007669"/>
    <property type="project" value="TreeGrafter"/>
</dbReference>
<comment type="similarity">
    <text evidence="1">Belongs to the BolA/IbaG family.</text>
</comment>
<sequence>MLLRNLRAVFSTMAAPGPVESSIRSKLSSFLQPASLIISNDSWQHRHHAPMRAQGGGTGETPSNHHFWIDFSVEVVSKAFEGKTTIQRHRMIHAALSDEFTQGLHSLSLKTRTPSEVQPTPPEQ</sequence>
<keyword evidence="3" id="KW-1185">Reference proteome</keyword>
<protein>
    <submittedName>
        <fullName evidence="2">Uncharacterized protein</fullName>
    </submittedName>
</protein>
<dbReference type="Gene3D" id="3.30.300.90">
    <property type="entry name" value="BolA-like"/>
    <property type="match status" value="1"/>
</dbReference>
<dbReference type="InterPro" id="IPR002634">
    <property type="entry name" value="BolA"/>
</dbReference>
<dbReference type="SUPFAM" id="SSF82657">
    <property type="entry name" value="BolA-like"/>
    <property type="match status" value="1"/>
</dbReference>
<accession>A0A8H5GSR9</accession>
<dbReference type="AlphaFoldDB" id="A0A8H5GSR9"/>
<name>A0A8H5GSR9_9AGAR</name>
<evidence type="ECO:0000313" key="3">
    <source>
        <dbReference type="Proteomes" id="UP000559256"/>
    </source>
</evidence>
<evidence type="ECO:0000313" key="2">
    <source>
        <dbReference type="EMBL" id="KAF5370563.1"/>
    </source>
</evidence>
<gene>
    <name evidence="2" type="ORF">D9758_001889</name>
</gene>
<dbReference type="Pfam" id="PF01722">
    <property type="entry name" value="BolA"/>
    <property type="match status" value="1"/>
</dbReference>
<dbReference type="EMBL" id="JAACJM010000010">
    <property type="protein sequence ID" value="KAF5370563.1"/>
    <property type="molecule type" value="Genomic_DNA"/>
</dbReference>
<dbReference type="GO" id="GO:0044572">
    <property type="term" value="P:[4Fe-4S] cluster assembly"/>
    <property type="evidence" value="ECO:0007669"/>
    <property type="project" value="TreeGrafter"/>
</dbReference>
<reference evidence="2 3" key="1">
    <citation type="journal article" date="2020" name="ISME J.">
        <title>Uncovering the hidden diversity of litter-decomposition mechanisms in mushroom-forming fungi.</title>
        <authorList>
            <person name="Floudas D."/>
            <person name="Bentzer J."/>
            <person name="Ahren D."/>
            <person name="Johansson T."/>
            <person name="Persson P."/>
            <person name="Tunlid A."/>
        </authorList>
    </citation>
    <scope>NUCLEOTIDE SEQUENCE [LARGE SCALE GENOMIC DNA]</scope>
    <source>
        <strain evidence="2 3">CBS 291.85</strain>
    </source>
</reference>
<proteinExistence type="inferred from homology"/>
<dbReference type="PANTHER" id="PTHR46230:SF7">
    <property type="entry name" value="BOLA-LIKE PROTEIN 1"/>
    <property type="match status" value="1"/>
</dbReference>
<dbReference type="Proteomes" id="UP000559256">
    <property type="component" value="Unassembled WGS sequence"/>
</dbReference>
<dbReference type="OrthoDB" id="411584at2759"/>
<dbReference type="PIRSF" id="PIRSF003113">
    <property type="entry name" value="BolA"/>
    <property type="match status" value="1"/>
</dbReference>
<comment type="caution">
    <text evidence="2">The sequence shown here is derived from an EMBL/GenBank/DDBJ whole genome shotgun (WGS) entry which is preliminary data.</text>
</comment>
<dbReference type="PANTHER" id="PTHR46230">
    <property type="match status" value="1"/>
</dbReference>
<organism evidence="2 3">
    <name type="scientific">Tetrapyrgos nigripes</name>
    <dbReference type="NCBI Taxonomy" id="182062"/>
    <lineage>
        <taxon>Eukaryota</taxon>
        <taxon>Fungi</taxon>
        <taxon>Dikarya</taxon>
        <taxon>Basidiomycota</taxon>
        <taxon>Agaricomycotina</taxon>
        <taxon>Agaricomycetes</taxon>
        <taxon>Agaricomycetidae</taxon>
        <taxon>Agaricales</taxon>
        <taxon>Marasmiineae</taxon>
        <taxon>Marasmiaceae</taxon>
        <taxon>Tetrapyrgos</taxon>
    </lineage>
</organism>